<dbReference type="AlphaFoldDB" id="A0A196S8Y0"/>
<protein>
    <submittedName>
        <fullName evidence="2">Uncharacterized protein</fullName>
    </submittedName>
</protein>
<evidence type="ECO:0000256" key="1">
    <source>
        <dbReference type="SAM" id="MobiDB-lite"/>
    </source>
</evidence>
<accession>A0A196S8Y0</accession>
<feature type="region of interest" description="Disordered" evidence="1">
    <location>
        <begin position="83"/>
        <end position="105"/>
    </location>
</feature>
<evidence type="ECO:0000313" key="3">
    <source>
        <dbReference type="Proteomes" id="UP000078348"/>
    </source>
</evidence>
<reference evidence="2 3" key="1">
    <citation type="submission" date="2016-05" db="EMBL/GenBank/DDBJ databases">
        <title>Nuclear genome of Blastocystis sp. subtype 1 NandII.</title>
        <authorList>
            <person name="Gentekaki E."/>
            <person name="Curtis B."/>
            <person name="Stairs C."/>
            <person name="Eme L."/>
            <person name="Herman E."/>
            <person name="Klimes V."/>
            <person name="Arias M.C."/>
            <person name="Elias M."/>
            <person name="Hilliou F."/>
            <person name="Klute M."/>
            <person name="Malik S.-B."/>
            <person name="Pightling A."/>
            <person name="Rachubinski R."/>
            <person name="Salas D."/>
            <person name="Schlacht A."/>
            <person name="Suga H."/>
            <person name="Archibald J."/>
            <person name="Ball S.G."/>
            <person name="Clark G."/>
            <person name="Dacks J."/>
            <person name="Van Der Giezen M."/>
            <person name="Tsaousis A."/>
            <person name="Roger A."/>
        </authorList>
    </citation>
    <scope>NUCLEOTIDE SEQUENCE [LARGE SCALE GENOMIC DNA]</scope>
    <source>
        <strain evidence="3">ATCC 50177 / NandII</strain>
    </source>
</reference>
<keyword evidence="3" id="KW-1185">Reference proteome</keyword>
<comment type="caution">
    <text evidence="2">The sequence shown here is derived from an EMBL/GenBank/DDBJ whole genome shotgun (WGS) entry which is preliminary data.</text>
</comment>
<evidence type="ECO:0000313" key="2">
    <source>
        <dbReference type="EMBL" id="OAO13505.1"/>
    </source>
</evidence>
<organism evidence="2 3">
    <name type="scientific">Blastocystis sp. subtype 1 (strain ATCC 50177 / NandII)</name>
    <dbReference type="NCBI Taxonomy" id="478820"/>
    <lineage>
        <taxon>Eukaryota</taxon>
        <taxon>Sar</taxon>
        <taxon>Stramenopiles</taxon>
        <taxon>Bigyra</taxon>
        <taxon>Opalozoa</taxon>
        <taxon>Opalinata</taxon>
        <taxon>Blastocystidae</taxon>
        <taxon>Blastocystis</taxon>
    </lineage>
</organism>
<feature type="compositionally biased region" description="Low complexity" evidence="1">
    <location>
        <begin position="83"/>
        <end position="98"/>
    </location>
</feature>
<gene>
    <name evidence="2" type="ORF">AV274_4822</name>
</gene>
<name>A0A196S8Y0_BLAHN</name>
<dbReference type="EMBL" id="LXWW01000380">
    <property type="protein sequence ID" value="OAO13505.1"/>
    <property type="molecule type" value="Genomic_DNA"/>
</dbReference>
<dbReference type="Proteomes" id="UP000078348">
    <property type="component" value="Unassembled WGS sequence"/>
</dbReference>
<sequence length="334" mass="38051">MNKGTPEKGQSPGNGKPNPVFIAAPVSVPVQGVFPSSYYLNPYIDQTAGFIQPTSFVPVYPAYIPSYPPQVAYCYPAPQQPAQLPPVSRKRSSSSGSVEESKREHSASDTTCSLRVYMSYLRQQYAFYPRWWYLFRLLVSVIQSNSQENRSLYIYVLQILLAGRKKERKLLASYLNVEFDKSKQTAFDRCFDKAKLSSTLPYLIHYCEEALLVKPTIDASLYPMEPESAERNRPYLSNRKAIAADDPWSAKEEALRTSVQSFQKRCDDLLTEFMEILYKKNASKAQVIVDILQDFSSQFACYGYFDPNRLLESVYSAIFSIPEAVQVFKQIIDV</sequence>
<proteinExistence type="predicted"/>